<reference evidence="3" key="1">
    <citation type="submission" date="2025-08" db="UniProtKB">
        <authorList>
            <consortium name="RefSeq"/>
        </authorList>
    </citation>
    <scope>IDENTIFICATION</scope>
</reference>
<dbReference type="OrthoDB" id="5970825at2759"/>
<gene>
    <name evidence="3" type="primary">LOC110987909</name>
</gene>
<name>A0A8B7ZPD2_ACAPL</name>
<dbReference type="PANTHER" id="PTHR31664:SF8">
    <property type="entry name" value="DUF4440 DOMAIN-CONTAINING PROTEIN"/>
    <property type="match status" value="1"/>
</dbReference>
<dbReference type="AlphaFoldDB" id="A0A8B7ZPD2"/>
<dbReference type="KEGG" id="aplc:110987909"/>
<dbReference type="InterPro" id="IPR032710">
    <property type="entry name" value="NTF2-like_dom_sf"/>
</dbReference>
<dbReference type="Proteomes" id="UP000694845">
    <property type="component" value="Unplaced"/>
</dbReference>
<evidence type="ECO:0000313" key="3">
    <source>
        <dbReference type="RefSeq" id="XP_022106760.1"/>
    </source>
</evidence>
<organism evidence="2 3">
    <name type="scientific">Acanthaster planci</name>
    <name type="common">Crown-of-thorns starfish</name>
    <dbReference type="NCBI Taxonomy" id="133434"/>
    <lineage>
        <taxon>Eukaryota</taxon>
        <taxon>Metazoa</taxon>
        <taxon>Echinodermata</taxon>
        <taxon>Eleutherozoa</taxon>
        <taxon>Asterozoa</taxon>
        <taxon>Asteroidea</taxon>
        <taxon>Valvatacea</taxon>
        <taxon>Valvatida</taxon>
        <taxon>Acanthasteridae</taxon>
        <taxon>Acanthaster</taxon>
    </lineage>
</organism>
<proteinExistence type="predicted"/>
<dbReference type="Pfam" id="PF14534">
    <property type="entry name" value="DUF4440"/>
    <property type="match status" value="1"/>
</dbReference>
<evidence type="ECO:0000259" key="1">
    <source>
        <dbReference type="Pfam" id="PF14534"/>
    </source>
</evidence>
<dbReference type="RefSeq" id="XP_022106760.1">
    <property type="nucleotide sequence ID" value="XM_022251068.1"/>
</dbReference>
<dbReference type="GeneID" id="110987909"/>
<evidence type="ECO:0000313" key="2">
    <source>
        <dbReference type="Proteomes" id="UP000694845"/>
    </source>
</evidence>
<protein>
    <submittedName>
        <fullName evidence="3">Uncharacterized protein LOC110987909</fullName>
    </submittedName>
</protein>
<dbReference type="InterPro" id="IPR027843">
    <property type="entry name" value="DUF4440"/>
</dbReference>
<dbReference type="Gene3D" id="3.10.450.50">
    <property type="match status" value="1"/>
</dbReference>
<dbReference type="SUPFAM" id="SSF54427">
    <property type="entry name" value="NTF2-like"/>
    <property type="match status" value="1"/>
</dbReference>
<accession>A0A8B7ZPD2</accession>
<feature type="domain" description="DUF4440" evidence="1">
    <location>
        <begin position="12"/>
        <end position="120"/>
    </location>
</feature>
<dbReference type="PANTHER" id="PTHR31664">
    <property type="entry name" value="PROTEIN CBG16427"/>
    <property type="match status" value="1"/>
</dbReference>
<sequence length="129" mass="13869">MSDLKDAIDRQNAIFEKHFAANDMESLKGLYTEDCRLMPQGADTMVGNNVIPQVMGGMISAGATSVSLVADEVGPLGASAVGIGDLVYERGHYKFSKADGSAVAAGKYVVIWKKTEEGFKLYIDIFNDN</sequence>
<dbReference type="OMA" id="WQSINAK"/>
<keyword evidence="2" id="KW-1185">Reference proteome</keyword>